<accession>A0A7Y6NS83</accession>
<organism evidence="1 2">
    <name type="scientific">Piscinibacter koreensis</name>
    <dbReference type="NCBI Taxonomy" id="2742824"/>
    <lineage>
        <taxon>Bacteria</taxon>
        <taxon>Pseudomonadati</taxon>
        <taxon>Pseudomonadota</taxon>
        <taxon>Betaproteobacteria</taxon>
        <taxon>Burkholderiales</taxon>
        <taxon>Sphaerotilaceae</taxon>
        <taxon>Piscinibacter</taxon>
    </lineage>
</organism>
<dbReference type="RefSeq" id="WP_176071184.1">
    <property type="nucleotide sequence ID" value="NZ_JABWMJ010000012.1"/>
</dbReference>
<proteinExistence type="predicted"/>
<evidence type="ECO:0000313" key="1">
    <source>
        <dbReference type="EMBL" id="NUZ08349.1"/>
    </source>
</evidence>
<dbReference type="AlphaFoldDB" id="A0A7Y6NS83"/>
<name>A0A7Y6NS83_9BURK</name>
<evidence type="ECO:0000313" key="2">
    <source>
        <dbReference type="Proteomes" id="UP000529637"/>
    </source>
</evidence>
<keyword evidence="2" id="KW-1185">Reference proteome</keyword>
<comment type="caution">
    <text evidence="1">The sequence shown here is derived from an EMBL/GenBank/DDBJ whole genome shotgun (WGS) entry which is preliminary data.</text>
</comment>
<reference evidence="1 2" key="1">
    <citation type="submission" date="2020-06" db="EMBL/GenBank/DDBJ databases">
        <title>Schlegella sp. ID0723 isolated from air conditioner.</title>
        <authorList>
            <person name="Kim D.Y."/>
            <person name="Kim D.-U."/>
        </authorList>
    </citation>
    <scope>NUCLEOTIDE SEQUENCE [LARGE SCALE GENOMIC DNA]</scope>
    <source>
        <strain evidence="1 2">ID0723</strain>
    </source>
</reference>
<dbReference type="Proteomes" id="UP000529637">
    <property type="component" value="Unassembled WGS sequence"/>
</dbReference>
<dbReference type="EMBL" id="JABWMJ010000012">
    <property type="protein sequence ID" value="NUZ08349.1"/>
    <property type="molecule type" value="Genomic_DNA"/>
</dbReference>
<protein>
    <submittedName>
        <fullName evidence="1">Uncharacterized protein</fullName>
    </submittedName>
</protein>
<sequence>MGMEVRRRSLEEPYAAWRSEVDRLLDLLDKPGTPRPDFGAIRKAIRDMDLAMRDYMWSVRRVRAGDLLHTTPGERDHGFRPAGPR</sequence>
<gene>
    <name evidence="1" type="ORF">HQN59_21585</name>
</gene>